<comment type="caution">
    <text evidence="1">The sequence shown here is derived from an EMBL/GenBank/DDBJ whole genome shotgun (WGS) entry which is preliminary data.</text>
</comment>
<dbReference type="AlphaFoldDB" id="A0A0E2BDT1"/>
<organism evidence="1 2">
    <name type="scientific">Leptospira kirschneri str. H1</name>
    <dbReference type="NCBI Taxonomy" id="1049966"/>
    <lineage>
        <taxon>Bacteria</taxon>
        <taxon>Pseudomonadati</taxon>
        <taxon>Spirochaetota</taxon>
        <taxon>Spirochaetia</taxon>
        <taxon>Leptospirales</taxon>
        <taxon>Leptospiraceae</taxon>
        <taxon>Leptospira</taxon>
    </lineage>
</organism>
<dbReference type="EMBL" id="AHMY02000048">
    <property type="protein sequence ID" value="EKO15334.1"/>
    <property type="molecule type" value="Genomic_DNA"/>
</dbReference>
<gene>
    <name evidence="1" type="ORF">LEP1GSC081_1095</name>
</gene>
<evidence type="ECO:0000313" key="2">
    <source>
        <dbReference type="Proteomes" id="UP000006253"/>
    </source>
</evidence>
<sequence>QRKQFRPLTTNSKHGGRIAPDLVQRKLLGQCGGRVFL</sequence>
<evidence type="ECO:0000313" key="1">
    <source>
        <dbReference type="EMBL" id="EKO15334.1"/>
    </source>
</evidence>
<protein>
    <submittedName>
        <fullName evidence="1">Uncharacterized protein</fullName>
    </submittedName>
</protein>
<name>A0A0E2BDT1_9LEPT</name>
<feature type="non-terminal residue" evidence="1">
    <location>
        <position position="1"/>
    </location>
</feature>
<accession>A0A0E2BDT1</accession>
<proteinExistence type="predicted"/>
<dbReference type="Proteomes" id="UP000006253">
    <property type="component" value="Unassembled WGS sequence"/>
</dbReference>
<reference evidence="1 2" key="1">
    <citation type="submission" date="2012-10" db="EMBL/GenBank/DDBJ databases">
        <authorList>
            <person name="Harkins D.M."/>
            <person name="Durkin A.S."/>
            <person name="Brinkac L.M."/>
            <person name="Selengut J.D."/>
            <person name="Sanka R."/>
            <person name="DePew J."/>
            <person name="Purushe J."/>
            <person name="Peacock S.J."/>
            <person name="Thaipadungpanit J."/>
            <person name="Wuthiekanun V.W."/>
            <person name="Day N.P."/>
            <person name="Vinetz J.M."/>
            <person name="Sutton G.G."/>
            <person name="Nelson W.C."/>
            <person name="Fouts D.E."/>
        </authorList>
    </citation>
    <scope>NUCLEOTIDE SEQUENCE [LARGE SCALE GENOMIC DNA]</scope>
    <source>
        <strain evidence="1 2">H1</strain>
    </source>
</reference>